<feature type="chain" id="PRO_5032666082" evidence="3">
    <location>
        <begin position="26"/>
        <end position="134"/>
    </location>
</feature>
<keyword evidence="2" id="KW-0812">Transmembrane</keyword>
<keyword evidence="3" id="KW-0732">Signal</keyword>
<evidence type="ECO:0000313" key="4">
    <source>
        <dbReference type="EMBL" id="KAF7837155.1"/>
    </source>
</evidence>
<reference evidence="4" key="1">
    <citation type="submission" date="2020-09" db="EMBL/GenBank/DDBJ databases">
        <title>Genome-Enabled Discovery of Anthraquinone Biosynthesis in Senna tora.</title>
        <authorList>
            <person name="Kang S.-H."/>
            <person name="Pandey R.P."/>
            <person name="Lee C.-M."/>
            <person name="Sim J.-S."/>
            <person name="Jeong J.-T."/>
            <person name="Choi B.-S."/>
            <person name="Jung M."/>
            <person name="Ginzburg D."/>
            <person name="Zhao K."/>
            <person name="Won S.Y."/>
            <person name="Oh T.-J."/>
            <person name="Yu Y."/>
            <person name="Kim N.-H."/>
            <person name="Lee O.R."/>
            <person name="Lee T.-H."/>
            <person name="Bashyal P."/>
            <person name="Kim T.-S."/>
            <person name="Lee W.-H."/>
            <person name="Kawkins C."/>
            <person name="Kim C.-K."/>
            <person name="Kim J.S."/>
            <person name="Ahn B.O."/>
            <person name="Rhee S.Y."/>
            <person name="Sohng J.K."/>
        </authorList>
    </citation>
    <scope>NUCLEOTIDE SEQUENCE</scope>
    <source>
        <tissue evidence="4">Leaf</tissue>
    </source>
</reference>
<dbReference type="AlphaFoldDB" id="A0A834X2I6"/>
<evidence type="ECO:0000256" key="3">
    <source>
        <dbReference type="SAM" id="SignalP"/>
    </source>
</evidence>
<feature type="region of interest" description="Disordered" evidence="1">
    <location>
        <begin position="50"/>
        <end position="70"/>
    </location>
</feature>
<proteinExistence type="predicted"/>
<feature type="transmembrane region" description="Helical" evidence="2">
    <location>
        <begin position="115"/>
        <end position="133"/>
    </location>
</feature>
<organism evidence="4 5">
    <name type="scientific">Senna tora</name>
    <dbReference type="NCBI Taxonomy" id="362788"/>
    <lineage>
        <taxon>Eukaryota</taxon>
        <taxon>Viridiplantae</taxon>
        <taxon>Streptophyta</taxon>
        <taxon>Embryophyta</taxon>
        <taxon>Tracheophyta</taxon>
        <taxon>Spermatophyta</taxon>
        <taxon>Magnoliopsida</taxon>
        <taxon>eudicotyledons</taxon>
        <taxon>Gunneridae</taxon>
        <taxon>Pentapetalae</taxon>
        <taxon>rosids</taxon>
        <taxon>fabids</taxon>
        <taxon>Fabales</taxon>
        <taxon>Fabaceae</taxon>
        <taxon>Caesalpinioideae</taxon>
        <taxon>Cassia clade</taxon>
        <taxon>Senna</taxon>
    </lineage>
</organism>
<protein>
    <submittedName>
        <fullName evidence="4">Classical arabinogalactan protein 26-like</fullName>
    </submittedName>
</protein>
<accession>A0A834X2I6</accession>
<keyword evidence="2" id="KW-1133">Transmembrane helix</keyword>
<comment type="caution">
    <text evidence="4">The sequence shown here is derived from an EMBL/GenBank/DDBJ whole genome shotgun (WGS) entry which is preliminary data.</text>
</comment>
<keyword evidence="5" id="KW-1185">Reference proteome</keyword>
<dbReference type="OrthoDB" id="1939220at2759"/>
<dbReference type="EMBL" id="JAAIUW010000003">
    <property type="protein sequence ID" value="KAF7837155.1"/>
    <property type="molecule type" value="Genomic_DNA"/>
</dbReference>
<feature type="signal peptide" evidence="3">
    <location>
        <begin position="1"/>
        <end position="25"/>
    </location>
</feature>
<evidence type="ECO:0000313" key="5">
    <source>
        <dbReference type="Proteomes" id="UP000634136"/>
    </source>
</evidence>
<gene>
    <name evidence="4" type="ORF">G2W53_005637</name>
</gene>
<dbReference type="Proteomes" id="UP000634136">
    <property type="component" value="Unassembled WGS sequence"/>
</dbReference>
<evidence type="ECO:0000256" key="2">
    <source>
        <dbReference type="SAM" id="Phobius"/>
    </source>
</evidence>
<sequence>MASFSVHHALIFMLSFLLSSPAALKDPPLSSFQQLSPDIAPLLPSPGEVLPTDIPTIPSSPSPPNPDDTVAFSPFGLLHPSSTASRSIDSSPGVAIFFWFGSLLVFTVLENVNSVINIISFTLLIAGNLALIGD</sequence>
<dbReference type="InterPro" id="IPR039346">
    <property type="entry name" value="AGP25/26"/>
</dbReference>
<feature type="transmembrane region" description="Helical" evidence="2">
    <location>
        <begin position="90"/>
        <end position="108"/>
    </location>
</feature>
<keyword evidence="2" id="KW-0472">Membrane</keyword>
<dbReference type="PANTHER" id="PTHR35725">
    <property type="entry name" value="CLASSICAL ARABINOGALACTAN PROTEIN 26"/>
    <property type="match status" value="1"/>
</dbReference>
<dbReference type="PANTHER" id="PTHR35725:SF3">
    <property type="entry name" value="CLASSICAL ARABINOGALACTAN PROTEIN 25"/>
    <property type="match status" value="1"/>
</dbReference>
<name>A0A834X2I6_9FABA</name>
<evidence type="ECO:0000256" key="1">
    <source>
        <dbReference type="SAM" id="MobiDB-lite"/>
    </source>
</evidence>